<dbReference type="EMBL" id="JAHWGI010000070">
    <property type="protein sequence ID" value="KAK3908751.1"/>
    <property type="molecule type" value="Genomic_DNA"/>
</dbReference>
<organism evidence="9 10">
    <name type="scientific">Frankliniella fusca</name>
    <dbReference type="NCBI Taxonomy" id="407009"/>
    <lineage>
        <taxon>Eukaryota</taxon>
        <taxon>Metazoa</taxon>
        <taxon>Ecdysozoa</taxon>
        <taxon>Arthropoda</taxon>
        <taxon>Hexapoda</taxon>
        <taxon>Insecta</taxon>
        <taxon>Pterygota</taxon>
        <taxon>Neoptera</taxon>
        <taxon>Paraneoptera</taxon>
        <taxon>Thysanoptera</taxon>
        <taxon>Terebrantia</taxon>
        <taxon>Thripoidea</taxon>
        <taxon>Thripidae</taxon>
        <taxon>Frankliniella</taxon>
    </lineage>
</organism>
<keyword evidence="2" id="KW-0479">Metal-binding</keyword>
<dbReference type="SMART" id="SM00355">
    <property type="entry name" value="ZnF_C2H2"/>
    <property type="match status" value="10"/>
</dbReference>
<comment type="subcellular location">
    <subcellularLocation>
        <location evidence="1">Nucleus</location>
    </subcellularLocation>
</comment>
<dbReference type="PANTHER" id="PTHR24381">
    <property type="entry name" value="ZINC FINGER PROTEIN"/>
    <property type="match status" value="1"/>
</dbReference>
<feature type="domain" description="C2H2-type" evidence="8">
    <location>
        <begin position="529"/>
        <end position="552"/>
    </location>
</feature>
<dbReference type="InterPro" id="IPR036236">
    <property type="entry name" value="Znf_C2H2_sf"/>
</dbReference>
<evidence type="ECO:0000256" key="3">
    <source>
        <dbReference type="ARBA" id="ARBA00022737"/>
    </source>
</evidence>
<dbReference type="FunFam" id="3.30.160.60:FF:000358">
    <property type="entry name" value="zinc finger protein 24"/>
    <property type="match status" value="1"/>
</dbReference>
<evidence type="ECO:0000259" key="8">
    <source>
        <dbReference type="PROSITE" id="PS50157"/>
    </source>
</evidence>
<dbReference type="GO" id="GO:0005634">
    <property type="term" value="C:nucleus"/>
    <property type="evidence" value="ECO:0007669"/>
    <property type="project" value="TreeGrafter"/>
</dbReference>
<keyword evidence="4 7" id="KW-0863">Zinc-finger</keyword>
<dbReference type="SUPFAM" id="SSF57667">
    <property type="entry name" value="beta-beta-alpha zinc fingers"/>
    <property type="match status" value="3"/>
</dbReference>
<dbReference type="Pfam" id="PF00096">
    <property type="entry name" value="zf-C2H2"/>
    <property type="match status" value="2"/>
</dbReference>
<dbReference type="PANTHER" id="PTHR24381:SF393">
    <property type="entry name" value="CHROMATIN-LINKED ADAPTOR FOR MSL PROTEINS, ISOFORM B"/>
    <property type="match status" value="1"/>
</dbReference>
<sequence>MEMACSTKLNHQPKQPPWKIIVVVICGNFPNSNTALCQSPCVGHQEWNNSSLTSSQQHLLQCQTPETVNQLGEEWAVAAPKDFQKSPETPWRIDLESPAQGIEISAEKTSPFETIDANRNVDTLCLINRLDSPPSCCNSHQNNPDDQESVLSFLSPQKITGELVLINKADSESGSIDIESIQDAEDCSKTDMAKVKELCAGRISRNKDGLWKCNICSGKYISLKKLKNHITRHYSGYPNQCVECEAFFETSDALDLHQIHHITSCLVLGHICPHCYKSFRLKHLLSKHLASDHISSKDLKSESKKFRETCGKCARVFYSSFEMENHDESCEDLVFDSDDESSEESVLPTRKEESVTNDSILCHVCKLSFDKILQLQLHLKMFHKNDDQLKCNVPGCKSTFKTSKAFRNHKRYHVCKFACNTCDKRYATSDKLKDHLRSHSGEKPFKCSLCDKSFSTSARLKSHENYHFKTFKCEYCGLLLLGSITNLRRHINEVHTRLKKVMCETCGDVFSRREHLHMHCFYHHEQYNFCCVECKRVFQTKESYEKHKLSHI</sequence>
<feature type="domain" description="C2H2-type" evidence="8">
    <location>
        <begin position="417"/>
        <end position="444"/>
    </location>
</feature>
<dbReference type="Proteomes" id="UP001219518">
    <property type="component" value="Unassembled WGS sequence"/>
</dbReference>
<evidence type="ECO:0000256" key="4">
    <source>
        <dbReference type="ARBA" id="ARBA00022771"/>
    </source>
</evidence>
<protein>
    <submittedName>
        <fullName evidence="9">Zinc finger protein 425</fullName>
    </submittedName>
</protein>
<dbReference type="GO" id="GO:0000981">
    <property type="term" value="F:DNA-binding transcription factor activity, RNA polymerase II-specific"/>
    <property type="evidence" value="ECO:0007669"/>
    <property type="project" value="TreeGrafter"/>
</dbReference>
<evidence type="ECO:0000256" key="1">
    <source>
        <dbReference type="ARBA" id="ARBA00004123"/>
    </source>
</evidence>
<keyword evidence="3" id="KW-0677">Repeat</keyword>
<reference evidence="9" key="2">
    <citation type="journal article" date="2023" name="BMC Genomics">
        <title>Pest status, molecular evolution, and epigenetic factors derived from the genome assembly of Frankliniella fusca, a thysanopteran phytovirus vector.</title>
        <authorList>
            <person name="Catto M.A."/>
            <person name="Labadie P.E."/>
            <person name="Jacobson A.L."/>
            <person name="Kennedy G.G."/>
            <person name="Srinivasan R."/>
            <person name="Hunt B.G."/>
        </authorList>
    </citation>
    <scope>NUCLEOTIDE SEQUENCE</scope>
    <source>
        <strain evidence="9">PL_HMW_Pooled</strain>
    </source>
</reference>
<keyword evidence="6" id="KW-0539">Nucleus</keyword>
<accession>A0AAE1L6T4</accession>
<gene>
    <name evidence="9" type="ORF">KUF71_000635</name>
</gene>
<evidence type="ECO:0000256" key="2">
    <source>
        <dbReference type="ARBA" id="ARBA00022723"/>
    </source>
</evidence>
<evidence type="ECO:0000313" key="10">
    <source>
        <dbReference type="Proteomes" id="UP001219518"/>
    </source>
</evidence>
<keyword evidence="10" id="KW-1185">Reference proteome</keyword>
<comment type="caution">
    <text evidence="9">The sequence shown here is derived from an EMBL/GenBank/DDBJ whole genome shotgun (WGS) entry which is preliminary data.</text>
</comment>
<dbReference type="InterPro" id="IPR013087">
    <property type="entry name" value="Znf_C2H2_type"/>
</dbReference>
<dbReference type="GO" id="GO:0008270">
    <property type="term" value="F:zinc ion binding"/>
    <property type="evidence" value="ECO:0007669"/>
    <property type="project" value="UniProtKB-KW"/>
</dbReference>
<evidence type="ECO:0000256" key="7">
    <source>
        <dbReference type="PROSITE-ProRule" id="PRU00042"/>
    </source>
</evidence>
<evidence type="ECO:0000313" key="9">
    <source>
        <dbReference type="EMBL" id="KAK3908751.1"/>
    </source>
</evidence>
<dbReference type="Gene3D" id="3.30.160.60">
    <property type="entry name" value="Classic Zinc Finger"/>
    <property type="match status" value="5"/>
</dbReference>
<dbReference type="PROSITE" id="PS00028">
    <property type="entry name" value="ZINC_FINGER_C2H2_1"/>
    <property type="match status" value="7"/>
</dbReference>
<dbReference type="GO" id="GO:0000977">
    <property type="term" value="F:RNA polymerase II transcription regulatory region sequence-specific DNA binding"/>
    <property type="evidence" value="ECO:0007669"/>
    <property type="project" value="TreeGrafter"/>
</dbReference>
<evidence type="ECO:0000256" key="5">
    <source>
        <dbReference type="ARBA" id="ARBA00022833"/>
    </source>
</evidence>
<feature type="domain" description="C2H2-type" evidence="8">
    <location>
        <begin position="501"/>
        <end position="528"/>
    </location>
</feature>
<dbReference type="AlphaFoldDB" id="A0AAE1L6T4"/>
<proteinExistence type="predicted"/>
<reference evidence="9" key="1">
    <citation type="submission" date="2021-07" db="EMBL/GenBank/DDBJ databases">
        <authorList>
            <person name="Catto M.A."/>
            <person name="Jacobson A."/>
            <person name="Kennedy G."/>
            <person name="Labadie P."/>
            <person name="Hunt B.G."/>
            <person name="Srinivasan R."/>
        </authorList>
    </citation>
    <scope>NUCLEOTIDE SEQUENCE</scope>
    <source>
        <strain evidence="9">PL_HMW_Pooled</strain>
        <tissue evidence="9">Head</tissue>
    </source>
</reference>
<keyword evidence="5" id="KW-0862">Zinc</keyword>
<evidence type="ECO:0000256" key="6">
    <source>
        <dbReference type="ARBA" id="ARBA00023242"/>
    </source>
</evidence>
<feature type="domain" description="C2H2-type" evidence="8">
    <location>
        <begin position="270"/>
        <end position="298"/>
    </location>
</feature>
<feature type="domain" description="C2H2-type" evidence="8">
    <location>
        <begin position="445"/>
        <end position="467"/>
    </location>
</feature>
<dbReference type="PROSITE" id="PS50157">
    <property type="entry name" value="ZINC_FINGER_C2H2_2"/>
    <property type="match status" value="5"/>
</dbReference>
<name>A0AAE1L6T4_9NEOP</name>